<gene>
    <name evidence="1" type="ORF">PHYBLDRAFT_138256</name>
</gene>
<accession>A0A163BCW6</accession>
<dbReference type="EMBL" id="KV440971">
    <property type="protein sequence ID" value="OAD80711.1"/>
    <property type="molecule type" value="Genomic_DNA"/>
</dbReference>
<dbReference type="InParanoid" id="A0A163BCW6"/>
<dbReference type="RefSeq" id="XP_018298751.1">
    <property type="nucleotide sequence ID" value="XM_018429961.1"/>
</dbReference>
<dbReference type="GeneID" id="28990867"/>
<dbReference type="Proteomes" id="UP000077315">
    <property type="component" value="Unassembled WGS sequence"/>
</dbReference>
<proteinExistence type="predicted"/>
<keyword evidence="2" id="KW-1185">Reference proteome</keyword>
<organism evidence="1 2">
    <name type="scientific">Phycomyces blakesleeanus (strain ATCC 8743b / DSM 1359 / FGSC 10004 / NBRC 33097 / NRRL 1555)</name>
    <dbReference type="NCBI Taxonomy" id="763407"/>
    <lineage>
        <taxon>Eukaryota</taxon>
        <taxon>Fungi</taxon>
        <taxon>Fungi incertae sedis</taxon>
        <taxon>Mucoromycota</taxon>
        <taxon>Mucoromycotina</taxon>
        <taxon>Mucoromycetes</taxon>
        <taxon>Mucorales</taxon>
        <taxon>Phycomycetaceae</taxon>
        <taxon>Phycomyces</taxon>
    </lineage>
</organism>
<dbReference type="OrthoDB" id="2273778at2759"/>
<dbReference type="AlphaFoldDB" id="A0A163BCW6"/>
<evidence type="ECO:0000313" key="1">
    <source>
        <dbReference type="EMBL" id="OAD80711.1"/>
    </source>
</evidence>
<name>A0A163BCW6_PHYB8</name>
<sequence>MAPSKTNKRKRSKKDTSDNHYTDVRWCFENKDNLNFTAFADHFTLTDKQFAYNRYMRILKKYIKVKALEANFEIWRKSDFADDYWTKRLRSSTARKSGRKAAEHVHKAIINEYAQLDEHLEGESALSDTTTDGSDYIESEQHFVYWLTFDELNDKSLKRSSSKYVLNKKQSTFNQRLGLSSITLIPAEEMFTLKRHSLNDDCYLMVRQFKRAVEESKLSIPADWSQSSDSLRPLLYCVLTYTLNIINIDRKHEHTKQDIVRKSEPNFISKYVANFFQNIMFAYQDSLFFRWDTCSEVYDESKKKKRPDFIICTFDGFEVGCGEIKQPGTNYNDVEEDRCRVPEQLKKQLHKRLQTASEEKELATFGCFVFGEELELSMMEFKQGRYEYSVIKKLKLPTMCSTFERMDQSLEFLLGFFDIIKNTIVGKDGPVDSSLFLKYKQLLKPTISFE</sequence>
<dbReference type="VEuPathDB" id="FungiDB:PHYBLDRAFT_138256"/>
<protein>
    <submittedName>
        <fullName evidence="1">Uncharacterized protein</fullName>
    </submittedName>
</protein>
<evidence type="ECO:0000313" key="2">
    <source>
        <dbReference type="Proteomes" id="UP000077315"/>
    </source>
</evidence>
<reference evidence="2" key="1">
    <citation type="submission" date="2015-06" db="EMBL/GenBank/DDBJ databases">
        <title>Expansion of signal transduction pathways in fungi by whole-genome duplication.</title>
        <authorList>
            <consortium name="DOE Joint Genome Institute"/>
            <person name="Corrochano L.M."/>
            <person name="Kuo A."/>
            <person name="Marcet-Houben M."/>
            <person name="Polaino S."/>
            <person name="Salamov A."/>
            <person name="Villalobos J.M."/>
            <person name="Alvarez M.I."/>
            <person name="Avalos J."/>
            <person name="Benito E.P."/>
            <person name="Benoit I."/>
            <person name="Burger G."/>
            <person name="Camino L.P."/>
            <person name="Canovas D."/>
            <person name="Cerda-Olmedo E."/>
            <person name="Cheng J.-F."/>
            <person name="Dominguez A."/>
            <person name="Elias M."/>
            <person name="Eslava A.P."/>
            <person name="Glaser F."/>
            <person name="Grimwood J."/>
            <person name="Gutierrez G."/>
            <person name="Heitman J."/>
            <person name="Henrissat B."/>
            <person name="Iturriaga E.A."/>
            <person name="Lang B.F."/>
            <person name="Lavin J.L."/>
            <person name="Lee S."/>
            <person name="Li W."/>
            <person name="Lindquist E."/>
            <person name="Lopez-Garcia S."/>
            <person name="Luque E.M."/>
            <person name="Marcos A.T."/>
            <person name="Martin J."/>
            <person name="McCluskey K."/>
            <person name="Medina H.R."/>
            <person name="Miralles-Duran A."/>
            <person name="Miyazaki A."/>
            <person name="Munoz-Torres E."/>
            <person name="Oguiza J.A."/>
            <person name="Ohm R."/>
            <person name="Olmedo M."/>
            <person name="Orejas M."/>
            <person name="Ortiz-Castellanos L."/>
            <person name="Pisabarro A.G."/>
            <person name="Rodriguez-Romero J."/>
            <person name="Ruiz-Herrera J."/>
            <person name="Ruiz-Vazquez R."/>
            <person name="Sanz C."/>
            <person name="Schackwitz W."/>
            <person name="Schmutz J."/>
            <person name="Shahriari M."/>
            <person name="Shelest E."/>
            <person name="Silva-Franco F."/>
            <person name="Soanes D."/>
            <person name="Syed K."/>
            <person name="Tagua V.G."/>
            <person name="Talbot N.J."/>
            <person name="Thon M."/>
            <person name="De vries R.P."/>
            <person name="Wiebenga A."/>
            <person name="Yadav J.S."/>
            <person name="Braun E.L."/>
            <person name="Baker S."/>
            <person name="Garre V."/>
            <person name="Horwitz B."/>
            <person name="Torres-Martinez S."/>
            <person name="Idnurm A."/>
            <person name="Herrera-Estrella A."/>
            <person name="Gabaldon T."/>
            <person name="Grigoriev I.V."/>
        </authorList>
    </citation>
    <scope>NUCLEOTIDE SEQUENCE [LARGE SCALE GENOMIC DNA]</scope>
    <source>
        <strain evidence="2">NRRL 1555(-)</strain>
    </source>
</reference>